<sequence>MNNKQKVNLSNKEEFISIIGENTKKNYSFYKYMYGVLVPDKSSPLSCVSVANNSLSIDLWTGCALQCAYCHVQGIAEDINWSTKRMRTKPIRRNEFTIKNIVDELVKHPFFEKDKTIISIGTSSTEPFAQGEVLQSTIDIMNYFIECDFKNPFWIVTKAGVPSSAVEELKTIASKVKKLIISICYAGNKREIEPSRINRFRNIEKFTKEDNISFNWYLRPFNIEWFDSKEHFVESMFKEISEKYEDYIDSIIPGGLRWTEGIEYGICEARNLKLPKLIKENNIKTMESDMWRQFDQMKAKYFPNTQMYRHSSCGISFALNKGNICLAQLFNKHSCEASFCTDKQRSKCRSMIQKISDKQNLENLNSKLSNIGFEVKINSINIETGGITTTPELKELSPAVRTAFKHLIASEVS</sequence>
<accession>A0A9X4S3Y1</accession>
<dbReference type="RefSeq" id="WP_278216327.1">
    <property type="nucleotide sequence ID" value="NZ_JAOWLP010000007.1"/>
</dbReference>
<dbReference type="InterPro" id="IPR040086">
    <property type="entry name" value="MJ0683-like"/>
</dbReference>
<evidence type="ECO:0000313" key="4">
    <source>
        <dbReference type="EMBL" id="MDG4981816.1"/>
    </source>
</evidence>
<evidence type="ECO:0000256" key="2">
    <source>
        <dbReference type="ARBA" id="ARBA00023004"/>
    </source>
</evidence>
<dbReference type="PANTHER" id="PTHR43432:SF4">
    <property type="entry name" value="RADICAL SAM CORE DOMAIN-CONTAINING PROTEIN"/>
    <property type="match status" value="1"/>
</dbReference>
<reference evidence="4" key="2">
    <citation type="journal article" date="2023" name="Food Microbiol.">
        <title>Evaluation of the fermentation potential of lactic acid bacteria isolated from herbs, fruits and vegetables as starter cultures in nut-based milk alternatives.</title>
        <authorList>
            <person name="Huang W."/>
            <person name="Dong A."/>
            <person name="Pham H.T."/>
            <person name="Zhou C."/>
            <person name="Huo Z."/>
            <person name="Watjen A.P."/>
            <person name="Prakash S."/>
            <person name="Bang-Berthelsen C.H."/>
            <person name="Turner M.S."/>
        </authorList>
    </citation>
    <scope>NUCLEOTIDE SEQUENCE</scope>
    <source>
        <strain evidence="4">581</strain>
    </source>
</reference>
<dbReference type="PANTHER" id="PTHR43432">
    <property type="entry name" value="SLR0285 PROTEIN"/>
    <property type="match status" value="1"/>
</dbReference>
<reference evidence="4" key="1">
    <citation type="submission" date="2022-10" db="EMBL/GenBank/DDBJ databases">
        <authorList>
            <person name="Turner M.S."/>
            <person name="Huang W."/>
        </authorList>
    </citation>
    <scope>NUCLEOTIDE SEQUENCE</scope>
    <source>
        <strain evidence="4">581</strain>
    </source>
</reference>
<keyword evidence="2" id="KW-0408">Iron</keyword>
<dbReference type="Proteomes" id="UP001152656">
    <property type="component" value="Unassembled WGS sequence"/>
</dbReference>
<gene>
    <name evidence="4" type="ORF">OGZ39_09100</name>
</gene>
<proteinExistence type="predicted"/>
<name>A0A9X4S3Y1_9LACT</name>
<evidence type="ECO:0008006" key="6">
    <source>
        <dbReference type="Google" id="ProtNLM"/>
    </source>
</evidence>
<keyword evidence="3" id="KW-0411">Iron-sulfur</keyword>
<evidence type="ECO:0000256" key="3">
    <source>
        <dbReference type="ARBA" id="ARBA00023014"/>
    </source>
</evidence>
<dbReference type="AlphaFoldDB" id="A0A9X4S3Y1"/>
<dbReference type="EMBL" id="JAOWLP010000007">
    <property type="protein sequence ID" value="MDG4981816.1"/>
    <property type="molecule type" value="Genomic_DNA"/>
</dbReference>
<dbReference type="GO" id="GO:0046872">
    <property type="term" value="F:metal ion binding"/>
    <property type="evidence" value="ECO:0007669"/>
    <property type="project" value="UniProtKB-KW"/>
</dbReference>
<dbReference type="Gene3D" id="3.20.20.70">
    <property type="entry name" value="Aldolase class I"/>
    <property type="match status" value="1"/>
</dbReference>
<dbReference type="GO" id="GO:0051536">
    <property type="term" value="F:iron-sulfur cluster binding"/>
    <property type="evidence" value="ECO:0007669"/>
    <property type="project" value="UniProtKB-KW"/>
</dbReference>
<comment type="caution">
    <text evidence="4">The sequence shown here is derived from an EMBL/GenBank/DDBJ whole genome shotgun (WGS) entry which is preliminary data.</text>
</comment>
<evidence type="ECO:0000313" key="5">
    <source>
        <dbReference type="Proteomes" id="UP001152656"/>
    </source>
</evidence>
<protein>
    <recommendedName>
        <fullName evidence="6">Radical SAM protein</fullName>
    </recommendedName>
</protein>
<evidence type="ECO:0000256" key="1">
    <source>
        <dbReference type="ARBA" id="ARBA00022723"/>
    </source>
</evidence>
<organism evidence="4 5">
    <name type="scientific">Lactococcus lactis</name>
    <dbReference type="NCBI Taxonomy" id="1358"/>
    <lineage>
        <taxon>Bacteria</taxon>
        <taxon>Bacillati</taxon>
        <taxon>Bacillota</taxon>
        <taxon>Bacilli</taxon>
        <taxon>Lactobacillales</taxon>
        <taxon>Streptococcaceae</taxon>
        <taxon>Lactococcus</taxon>
    </lineage>
</organism>
<keyword evidence="1" id="KW-0479">Metal-binding</keyword>
<dbReference type="InterPro" id="IPR013785">
    <property type="entry name" value="Aldolase_TIM"/>
</dbReference>